<keyword evidence="4" id="KW-1185">Reference proteome</keyword>
<sequence>MASLKFDRSRAVPMRGDGQGQPASKTGRLVIVSNRVADLSKGNLAGGLAVAVGEALKSSGGLWFGWSGARSAEAHSKGPNIQTFGNVSTATVDLTEKEFEDYYLGFSNRCLWPLFHYRLDLAELHTTGQATYFEVNKRFAAEVAPLIQTDDTIWVHDYHLIPFAAHLRQKQVTNRIGFFLHIPFPAPELFSALPHHRDFAKTFFAYDLVGFQTVRDRENFARYAEEYLNCRRLNDGRLRGFGRTLRIEAFPIGIDAESFAAEAEKNARAPELRALAREVESERLIVGVDRLDYSKGLPERVRAMGSLLEKWPNYIGKVQLLQIAPPTREGVQAYDEIRSELERITGEVNGRYGDFVWSPVRYVNRPVPRAMLAGLFRRSRVGLVTPLRDGMNLVAKEYVAAQDPADPGVLVLSQFAGAAEQMEEALMVNPHDPAETATAIRRALEMPLGERRARHKALWNQIVSESVGWWRERFLAVLHETNGQPATPGGPSTRNALRSEAVPHEQSSDPTAR</sequence>
<feature type="compositionally biased region" description="Basic and acidic residues" evidence="2">
    <location>
        <begin position="501"/>
        <end position="513"/>
    </location>
</feature>
<dbReference type="PANTHER" id="PTHR10788:SF106">
    <property type="entry name" value="BCDNA.GH08860"/>
    <property type="match status" value="1"/>
</dbReference>
<organism evidence="3 4">
    <name type="scientific">Faunimonas pinastri</name>
    <dbReference type="NCBI Taxonomy" id="1855383"/>
    <lineage>
        <taxon>Bacteria</taxon>
        <taxon>Pseudomonadati</taxon>
        <taxon>Pseudomonadota</taxon>
        <taxon>Alphaproteobacteria</taxon>
        <taxon>Hyphomicrobiales</taxon>
        <taxon>Afifellaceae</taxon>
        <taxon>Faunimonas</taxon>
    </lineage>
</organism>
<dbReference type="Pfam" id="PF00982">
    <property type="entry name" value="Glyco_transf_20"/>
    <property type="match status" value="1"/>
</dbReference>
<protein>
    <submittedName>
        <fullName evidence="3">Trehalose 6-phosphate synthase</fullName>
    </submittedName>
</protein>
<dbReference type="GO" id="GO:0005992">
    <property type="term" value="P:trehalose biosynthetic process"/>
    <property type="evidence" value="ECO:0007669"/>
    <property type="project" value="InterPro"/>
</dbReference>
<feature type="region of interest" description="Disordered" evidence="2">
    <location>
        <begin position="481"/>
        <end position="513"/>
    </location>
</feature>
<dbReference type="PANTHER" id="PTHR10788">
    <property type="entry name" value="TREHALOSE-6-PHOSPHATE SYNTHASE"/>
    <property type="match status" value="1"/>
</dbReference>
<feature type="compositionally biased region" description="Polar residues" evidence="2">
    <location>
        <begin position="481"/>
        <end position="496"/>
    </location>
</feature>
<dbReference type="AlphaFoldDB" id="A0A1H9LWE9"/>
<name>A0A1H9LWE9_9HYPH</name>
<proteinExistence type="inferred from homology"/>
<gene>
    <name evidence="3" type="ORF">SAMN05216548_11240</name>
</gene>
<evidence type="ECO:0000313" key="4">
    <source>
        <dbReference type="Proteomes" id="UP000199647"/>
    </source>
</evidence>
<evidence type="ECO:0000256" key="2">
    <source>
        <dbReference type="SAM" id="MobiDB-lite"/>
    </source>
</evidence>
<accession>A0A1H9LWE9</accession>
<dbReference type="EMBL" id="FOFG01000012">
    <property type="protein sequence ID" value="SER15589.1"/>
    <property type="molecule type" value="Genomic_DNA"/>
</dbReference>
<feature type="region of interest" description="Disordered" evidence="2">
    <location>
        <begin position="1"/>
        <end position="24"/>
    </location>
</feature>
<dbReference type="RefSeq" id="WP_238858357.1">
    <property type="nucleotide sequence ID" value="NZ_FOFG01000012.1"/>
</dbReference>
<dbReference type="STRING" id="1855383.SAMN05216548_11240"/>
<reference evidence="3 4" key="1">
    <citation type="submission" date="2016-10" db="EMBL/GenBank/DDBJ databases">
        <authorList>
            <person name="de Groot N.N."/>
        </authorList>
    </citation>
    <scope>NUCLEOTIDE SEQUENCE [LARGE SCALE GENOMIC DNA]</scope>
    <source>
        <strain evidence="3 4">A52C2</strain>
    </source>
</reference>
<comment type="similarity">
    <text evidence="1">Belongs to the glycosyltransferase 20 family.</text>
</comment>
<dbReference type="InterPro" id="IPR001830">
    <property type="entry name" value="Glyco_trans_20"/>
</dbReference>
<dbReference type="SUPFAM" id="SSF53756">
    <property type="entry name" value="UDP-Glycosyltransferase/glycogen phosphorylase"/>
    <property type="match status" value="1"/>
</dbReference>
<dbReference type="CDD" id="cd03788">
    <property type="entry name" value="GT20_TPS"/>
    <property type="match status" value="1"/>
</dbReference>
<dbReference type="Gene3D" id="3.40.50.2000">
    <property type="entry name" value="Glycogen Phosphorylase B"/>
    <property type="match status" value="2"/>
</dbReference>
<evidence type="ECO:0000256" key="1">
    <source>
        <dbReference type="ARBA" id="ARBA00008799"/>
    </source>
</evidence>
<dbReference type="Proteomes" id="UP000199647">
    <property type="component" value="Unassembled WGS sequence"/>
</dbReference>
<evidence type="ECO:0000313" key="3">
    <source>
        <dbReference type="EMBL" id="SER15589.1"/>
    </source>
</evidence>
<dbReference type="GO" id="GO:0003825">
    <property type="term" value="F:alpha,alpha-trehalose-phosphate synthase (UDP-forming) activity"/>
    <property type="evidence" value="ECO:0007669"/>
    <property type="project" value="TreeGrafter"/>
</dbReference>
<feature type="compositionally biased region" description="Basic and acidic residues" evidence="2">
    <location>
        <begin position="1"/>
        <end position="10"/>
    </location>
</feature>